<dbReference type="Pfam" id="PF00263">
    <property type="entry name" value="Secretin"/>
    <property type="match status" value="1"/>
</dbReference>
<comment type="subcellular location">
    <subcellularLocation>
        <location evidence="7">Cell outer membrane</location>
    </subcellularLocation>
    <subcellularLocation>
        <location evidence="1">Membrane</location>
    </subcellularLocation>
</comment>
<feature type="domain" description="NolW-like" evidence="10">
    <location>
        <begin position="169"/>
        <end position="237"/>
    </location>
</feature>
<dbReference type="PANTHER" id="PTHR30604">
    <property type="entry name" value="PROTEIN TRANSPORT PROTEIN HOFQ"/>
    <property type="match status" value="1"/>
</dbReference>
<feature type="domain" description="Type II/III secretion system secretin-like" evidence="9">
    <location>
        <begin position="319"/>
        <end position="474"/>
    </location>
</feature>
<dbReference type="PRINTS" id="PR00811">
    <property type="entry name" value="BCTERIALGSPD"/>
</dbReference>
<dbReference type="Proteomes" id="UP001449178">
    <property type="component" value="Chromosome"/>
</dbReference>
<evidence type="ECO:0000313" key="12">
    <source>
        <dbReference type="Proteomes" id="UP001449178"/>
    </source>
</evidence>
<evidence type="ECO:0000259" key="9">
    <source>
        <dbReference type="Pfam" id="PF00263"/>
    </source>
</evidence>
<evidence type="ECO:0000259" key="10">
    <source>
        <dbReference type="Pfam" id="PF03958"/>
    </source>
</evidence>
<evidence type="ECO:0000256" key="6">
    <source>
        <dbReference type="RuleBase" id="RU004003"/>
    </source>
</evidence>
<organism evidence="11 12">
    <name type="scientific">Ignatzschineria larvae DSM 13226</name>
    <dbReference type="NCBI Taxonomy" id="1111732"/>
    <lineage>
        <taxon>Bacteria</taxon>
        <taxon>Pseudomonadati</taxon>
        <taxon>Pseudomonadota</taxon>
        <taxon>Gammaproteobacteria</taxon>
        <taxon>Cardiobacteriales</taxon>
        <taxon>Ignatzschineriaceae</taxon>
        <taxon>Ignatzschineria</taxon>
    </lineage>
</organism>
<keyword evidence="12" id="KW-1185">Reference proteome</keyword>
<dbReference type="NCBIfam" id="TIGR02515">
    <property type="entry name" value="IV_pilus_PilQ"/>
    <property type="match status" value="1"/>
</dbReference>
<reference evidence="11 12" key="1">
    <citation type="submission" date="2024-03" db="EMBL/GenBank/DDBJ databases">
        <title>Complete Genome Sequence and Annotation of Ignatzschineria larvae DSM 13226.</title>
        <authorList>
            <person name="Cantrell E."/>
            <person name="Burcham Z.M."/>
        </authorList>
    </citation>
    <scope>NUCLEOTIDE SEQUENCE [LARGE SCALE GENOMIC DNA]</scope>
    <source>
        <strain evidence="11 12">DSM 13226</strain>
    </source>
</reference>
<proteinExistence type="inferred from homology"/>
<evidence type="ECO:0000256" key="8">
    <source>
        <dbReference type="SAM" id="Phobius"/>
    </source>
</evidence>
<keyword evidence="3" id="KW-0732">Signal</keyword>
<evidence type="ECO:0000313" key="11">
    <source>
        <dbReference type="EMBL" id="WZW87103.1"/>
    </source>
</evidence>
<evidence type="ECO:0000256" key="1">
    <source>
        <dbReference type="ARBA" id="ARBA00004370"/>
    </source>
</evidence>
<keyword evidence="8" id="KW-1133">Transmembrane helix</keyword>
<dbReference type="InterPro" id="IPR001775">
    <property type="entry name" value="GspD/PilQ"/>
</dbReference>
<comment type="similarity">
    <text evidence="6">Belongs to the bacterial secretin family.</text>
</comment>
<evidence type="ECO:0000256" key="4">
    <source>
        <dbReference type="ARBA" id="ARBA00023136"/>
    </source>
</evidence>
<dbReference type="InterPro" id="IPR005644">
    <property type="entry name" value="NolW-like"/>
</dbReference>
<dbReference type="Pfam" id="PF03958">
    <property type="entry name" value="Secretin_N"/>
    <property type="match status" value="1"/>
</dbReference>
<dbReference type="InterPro" id="IPR051808">
    <property type="entry name" value="Type_IV_pilus_biogenesis"/>
</dbReference>
<dbReference type="InterPro" id="IPR038591">
    <property type="entry name" value="NolW-like_sf"/>
</dbReference>
<evidence type="ECO:0000256" key="5">
    <source>
        <dbReference type="ARBA" id="ARBA00023237"/>
    </source>
</evidence>
<keyword evidence="2 7" id="KW-0813">Transport</keyword>
<accession>A0ABZ3BX60</accession>
<feature type="transmembrane region" description="Helical" evidence="8">
    <location>
        <begin position="6"/>
        <end position="22"/>
    </location>
</feature>
<gene>
    <name evidence="11" type="primary">pilQ</name>
    <name evidence="11" type="ORF">WMO13_06890</name>
</gene>
<sequence length="478" mass="52650">MVHFILPLWGILLVLGLSMQTVRLKQKQFITRLLSISLLILPVVVFAQSGNLPALQLESRSQNESIVNPELKISQNQLQTDDAGRMSLTFHNVSLSYLLNLLAQESGRNIMVHPSAEQNVTLSLEQMTLDEILEAILLYANLRKYQKGDLLFIMNEPEYERLAQGGLRTEVITLHYAEAEELLPVLESHLFDGGVPKSYQGSIGADHRLNQLVITDQAGKLEKMKRVIQALDRPAKQVEISAYIVAAFDDFAKELGVNWGLNYAKGDYSIGGNITDRPGSGNFGGNVGSLTSLGVKDPNFSMAYMILGKGLNLGLELSAMQSEGRGEIISNPIVLTTSRKPAYIKQGAEVAYSTSSNDGTNTEFKEAVMELNVKPHITPTGKILIDIFISKDEIIGYESKGEPIIGKKELKTQATVGHGETVVLGGIYEYENVTGVESVPFLSGLPFIGNMFKKETSRRRKAELLIFISPKIVDTLMH</sequence>
<dbReference type="Gene3D" id="3.30.1370.130">
    <property type="match status" value="1"/>
</dbReference>
<dbReference type="EMBL" id="CP150637">
    <property type="protein sequence ID" value="WZW87103.1"/>
    <property type="molecule type" value="Genomic_DNA"/>
</dbReference>
<keyword evidence="8" id="KW-0812">Transmembrane</keyword>
<keyword evidence="4 8" id="KW-0472">Membrane</keyword>
<feature type="transmembrane region" description="Helical" evidence="8">
    <location>
        <begin position="29"/>
        <end position="47"/>
    </location>
</feature>
<evidence type="ECO:0000256" key="3">
    <source>
        <dbReference type="ARBA" id="ARBA00022729"/>
    </source>
</evidence>
<dbReference type="RefSeq" id="WP_026878466.1">
    <property type="nucleotide sequence ID" value="NZ_AZOD01000009.1"/>
</dbReference>
<protein>
    <submittedName>
        <fullName evidence="11">Type IV pilus secretin PilQ</fullName>
    </submittedName>
</protein>
<dbReference type="InterPro" id="IPR013355">
    <property type="entry name" value="Pilus_4_PilQ"/>
</dbReference>
<evidence type="ECO:0000256" key="2">
    <source>
        <dbReference type="ARBA" id="ARBA00022448"/>
    </source>
</evidence>
<keyword evidence="5" id="KW-0998">Cell outer membrane</keyword>
<evidence type="ECO:0000256" key="7">
    <source>
        <dbReference type="RuleBase" id="RU004004"/>
    </source>
</evidence>
<dbReference type="Gene3D" id="3.30.1370.120">
    <property type="match status" value="1"/>
</dbReference>
<name>A0ABZ3BX60_9GAMM</name>
<dbReference type="InterPro" id="IPR004846">
    <property type="entry name" value="T2SS/T3SS_dom"/>
</dbReference>
<dbReference type="PANTHER" id="PTHR30604:SF1">
    <property type="entry name" value="DNA UTILIZATION PROTEIN HOFQ"/>
    <property type="match status" value="1"/>
</dbReference>